<feature type="binding site" evidence="7">
    <location>
        <begin position="87"/>
        <end position="91"/>
    </location>
    <ligand>
        <name>ATP</name>
        <dbReference type="ChEBI" id="CHEBI:30616"/>
    </ligand>
</feature>
<dbReference type="NCBIfam" id="TIGR02348">
    <property type="entry name" value="GroEL"/>
    <property type="match status" value="1"/>
</dbReference>
<evidence type="ECO:0000256" key="7">
    <source>
        <dbReference type="HAMAP-Rule" id="MF_00600"/>
    </source>
</evidence>
<dbReference type="NCBIfam" id="NF009489">
    <property type="entry name" value="PRK12851.1"/>
    <property type="match status" value="1"/>
</dbReference>
<evidence type="ECO:0000256" key="1">
    <source>
        <dbReference type="ARBA" id="ARBA00006607"/>
    </source>
</evidence>
<keyword evidence="3 7" id="KW-0547">Nucleotide-binding</keyword>
<evidence type="ECO:0000256" key="6">
    <source>
        <dbReference type="ARBA" id="ARBA00023235"/>
    </source>
</evidence>
<feature type="binding site" evidence="7">
    <location>
        <begin position="30"/>
        <end position="33"/>
    </location>
    <ligand>
        <name>ATP</name>
        <dbReference type="ChEBI" id="CHEBI:30616"/>
    </ligand>
</feature>
<evidence type="ECO:0000256" key="11">
    <source>
        <dbReference type="SAM" id="MobiDB-lite"/>
    </source>
</evidence>
<keyword evidence="2 7" id="KW-0963">Cytoplasm</keyword>
<accession>A0ABX8AP23</accession>
<comment type="subcellular location">
    <subcellularLocation>
        <location evidence="7">Cytoplasm</location>
    </subcellularLocation>
</comment>
<organism evidence="12 13">
    <name type="scientific">Pseudovibrio brasiliensis</name>
    <dbReference type="NCBI Taxonomy" id="1898042"/>
    <lineage>
        <taxon>Bacteria</taxon>
        <taxon>Pseudomonadati</taxon>
        <taxon>Pseudomonadota</taxon>
        <taxon>Alphaproteobacteria</taxon>
        <taxon>Hyphomicrobiales</taxon>
        <taxon>Stappiaceae</taxon>
        <taxon>Pseudovibrio</taxon>
    </lineage>
</organism>
<dbReference type="SUPFAM" id="SSF54849">
    <property type="entry name" value="GroEL-intermediate domain like"/>
    <property type="match status" value="1"/>
</dbReference>
<evidence type="ECO:0000256" key="10">
    <source>
        <dbReference type="SAM" id="Coils"/>
    </source>
</evidence>
<dbReference type="EC" id="5.6.1.7" evidence="7"/>
<dbReference type="EMBL" id="CP074126">
    <property type="protein sequence ID" value="QUS56827.1"/>
    <property type="molecule type" value="Genomic_DNA"/>
</dbReference>
<dbReference type="Gene3D" id="3.30.260.10">
    <property type="entry name" value="TCP-1-like chaperonin intermediate domain"/>
    <property type="match status" value="1"/>
</dbReference>
<dbReference type="NCBIfam" id="NF009488">
    <property type="entry name" value="PRK12850.1"/>
    <property type="match status" value="1"/>
</dbReference>
<sequence length="550" mass="57851">MAAKEVKFGSDAREKMLKGVDILANAVKVTLGPKGRNVVLDKAFGAPRITKDGVSVAKEIELEDKFENMGAQMVREVASKTNDIAGDGTTTATVLAQAIVKEGAKFVAAGMNPMDLKRGVDMATAAAVADLTARSKTISSSDEVAQVGTISANGDTQIGADIAEAMQRVGNEGVITVEEAKSLETELEVVEGMQFDRGYLSPYFVTNAEKMIADLEKPLILLHEKKLSNLQPMLPILESAVQSSRPLLIIAEDVEGEALATLVVNKLRGGLKIAAVKAPGFGDRRKAMLEDIAILTGGTVISEDLGIKLENVTIDMLGTADKVNISKENTTIVDGAGEKADIEARVAQIKAQIEETSSDYDREKLQERLAKLAGGVAVIRVGGATEVEVKEKKDRIDDALNATRAAVEEGIVPGGGTALLRAKAAVEKVSSENVDIEAGIKIVLRALEAPLRQIAENSGVEGSIVVGKIQDNIADETFGFNAQSEEYVNMIEAGIIDPTKVVRTALQDAASVSGLLITTEAMVAELPKKDAGPAMPPMDGGMGGMGGMGF</sequence>
<dbReference type="InterPro" id="IPR002423">
    <property type="entry name" value="Cpn60/GroEL/TCP-1"/>
</dbReference>
<dbReference type="Gene3D" id="3.50.7.10">
    <property type="entry name" value="GroEL"/>
    <property type="match status" value="1"/>
</dbReference>
<proteinExistence type="inferred from homology"/>
<reference evidence="12 13" key="1">
    <citation type="journal article" date="2021" name="Angew. Chem. Int. Ed. Engl.">
        <title>A novel family of nonribosomal peptides modulate collective behavior in Pseudovibrio bacteria isolated from marine sponges.</title>
        <authorList>
            <person name="Ioca L.P."/>
            <person name="Dai Y."/>
            <person name="Kunakom S."/>
            <person name="Diaz-Espinosa J."/>
            <person name="Krunic A."/>
            <person name="Crnkovic C.M."/>
            <person name="Orjala J."/>
            <person name="Sanchez L.M."/>
            <person name="Ferreira A.G."/>
            <person name="Berlinck R.G.S."/>
            <person name="Eustaquio A.S."/>
        </authorList>
    </citation>
    <scope>NUCLEOTIDE SEQUENCE [LARGE SCALE GENOMIC DNA]</scope>
    <source>
        <strain evidence="12 13">Ab134</strain>
    </source>
</reference>
<dbReference type="InterPro" id="IPR027409">
    <property type="entry name" value="GroEL-like_apical_dom_sf"/>
</dbReference>
<feature type="binding site" evidence="7">
    <location>
        <position position="51"/>
    </location>
    <ligand>
        <name>ATP</name>
        <dbReference type="ChEBI" id="CHEBI:30616"/>
    </ligand>
</feature>
<keyword evidence="4 7" id="KW-0067">ATP-binding</keyword>
<keyword evidence="10" id="KW-0175">Coiled coil</keyword>
<protein>
    <recommendedName>
        <fullName evidence="7">Chaperonin GroEL</fullName>
        <ecNumber evidence="7">5.6.1.7</ecNumber>
    </recommendedName>
    <alternativeName>
        <fullName evidence="7">60 kDa chaperonin</fullName>
    </alternativeName>
    <alternativeName>
        <fullName evidence="7">Chaperonin-60</fullName>
        <shortName evidence="7">Cpn60</shortName>
    </alternativeName>
</protein>
<dbReference type="InterPro" id="IPR027413">
    <property type="entry name" value="GROEL-like_equatorial_sf"/>
</dbReference>
<dbReference type="CDD" id="cd03344">
    <property type="entry name" value="GroEL"/>
    <property type="match status" value="1"/>
</dbReference>
<evidence type="ECO:0000256" key="4">
    <source>
        <dbReference type="ARBA" id="ARBA00022840"/>
    </source>
</evidence>
<dbReference type="SUPFAM" id="SSF52029">
    <property type="entry name" value="GroEL apical domain-like"/>
    <property type="match status" value="1"/>
</dbReference>
<gene>
    <name evidence="7 12" type="primary">groL</name>
    <name evidence="7" type="synonym">groEL</name>
    <name evidence="12" type="ORF">KGB56_05235</name>
</gene>
<comment type="similarity">
    <text evidence="1 7 8">Belongs to the chaperonin (HSP60) family.</text>
</comment>
<keyword evidence="6 7" id="KW-0413">Isomerase</keyword>
<keyword evidence="13" id="KW-1185">Reference proteome</keyword>
<feature type="coiled-coil region" evidence="10">
    <location>
        <begin position="339"/>
        <end position="366"/>
    </location>
</feature>
<name>A0ABX8AP23_9HYPH</name>
<dbReference type="RefSeq" id="WP_075700291.1">
    <property type="nucleotide sequence ID" value="NZ_CP074126.1"/>
</dbReference>
<dbReference type="InterPro" id="IPR001844">
    <property type="entry name" value="Cpn60/GroEL"/>
</dbReference>
<evidence type="ECO:0000313" key="13">
    <source>
        <dbReference type="Proteomes" id="UP000680706"/>
    </source>
</evidence>
<evidence type="ECO:0000256" key="5">
    <source>
        <dbReference type="ARBA" id="ARBA00023186"/>
    </source>
</evidence>
<evidence type="ECO:0000256" key="9">
    <source>
        <dbReference type="RuleBase" id="RU000419"/>
    </source>
</evidence>
<feature type="binding site" evidence="7">
    <location>
        <position position="415"/>
    </location>
    <ligand>
        <name>ATP</name>
        <dbReference type="ChEBI" id="CHEBI:30616"/>
    </ligand>
</feature>
<evidence type="ECO:0000256" key="8">
    <source>
        <dbReference type="RuleBase" id="RU000418"/>
    </source>
</evidence>
<feature type="binding site" evidence="7">
    <location>
        <position position="497"/>
    </location>
    <ligand>
        <name>ATP</name>
        <dbReference type="ChEBI" id="CHEBI:30616"/>
    </ligand>
</feature>
<feature type="region of interest" description="Disordered" evidence="11">
    <location>
        <begin position="529"/>
        <end position="550"/>
    </location>
</feature>
<dbReference type="Proteomes" id="UP000680706">
    <property type="component" value="Chromosome"/>
</dbReference>
<comment type="caution">
    <text evidence="7">Lacks conserved residue(s) required for the propagation of feature annotation.</text>
</comment>
<dbReference type="PROSITE" id="PS00296">
    <property type="entry name" value="CHAPERONINS_CPN60"/>
    <property type="match status" value="1"/>
</dbReference>
<dbReference type="NCBIfam" id="NF009487">
    <property type="entry name" value="PRK12849.1"/>
    <property type="match status" value="1"/>
</dbReference>
<dbReference type="InterPro" id="IPR027410">
    <property type="entry name" value="TCP-1-like_intermed_sf"/>
</dbReference>
<comment type="function">
    <text evidence="7 9">Together with its co-chaperonin GroES, plays an essential role in assisting protein folding. The GroEL-GroES system forms a nano-cage that allows encapsulation of the non-native substrate proteins and provides a physical environment optimized to promote and accelerate protein folding.</text>
</comment>
<keyword evidence="5 7" id="KW-0143">Chaperone</keyword>
<feature type="compositionally biased region" description="Gly residues" evidence="11">
    <location>
        <begin position="540"/>
        <end position="550"/>
    </location>
</feature>
<dbReference type="HAMAP" id="MF_00600">
    <property type="entry name" value="CH60"/>
    <property type="match status" value="1"/>
</dbReference>
<dbReference type="PRINTS" id="PR00298">
    <property type="entry name" value="CHAPERONIN60"/>
</dbReference>
<dbReference type="SUPFAM" id="SSF48592">
    <property type="entry name" value="GroEL equatorial domain-like"/>
    <property type="match status" value="1"/>
</dbReference>
<evidence type="ECO:0000313" key="12">
    <source>
        <dbReference type="EMBL" id="QUS56827.1"/>
    </source>
</evidence>
<dbReference type="Gene3D" id="1.10.560.10">
    <property type="entry name" value="GroEL-like equatorial domain"/>
    <property type="match status" value="1"/>
</dbReference>
<comment type="subunit">
    <text evidence="7 9">Forms a cylinder of 14 subunits composed of two heptameric rings stacked back-to-back. Interacts with the co-chaperonin GroES.</text>
</comment>
<dbReference type="NCBIfam" id="NF000592">
    <property type="entry name" value="PRK00013.1"/>
    <property type="match status" value="1"/>
</dbReference>
<dbReference type="InterPro" id="IPR018370">
    <property type="entry name" value="Chaperonin_Cpn60_CS"/>
</dbReference>
<evidence type="ECO:0000256" key="2">
    <source>
        <dbReference type="ARBA" id="ARBA00022490"/>
    </source>
</evidence>
<dbReference type="Pfam" id="PF00118">
    <property type="entry name" value="Cpn60_TCP1"/>
    <property type="match status" value="1"/>
</dbReference>
<evidence type="ECO:0000256" key="3">
    <source>
        <dbReference type="ARBA" id="ARBA00022741"/>
    </source>
</evidence>
<dbReference type="PANTHER" id="PTHR45633">
    <property type="entry name" value="60 KDA HEAT SHOCK PROTEIN, MITOCHONDRIAL"/>
    <property type="match status" value="1"/>
</dbReference>